<keyword evidence="2" id="KW-1185">Reference proteome</keyword>
<accession>A0A5P8DFT3</accession>
<dbReference type="EMBL" id="MN428057">
    <property type="protein sequence ID" value="QFP97020.1"/>
    <property type="molecule type" value="Genomic_DNA"/>
</dbReference>
<dbReference type="Proteomes" id="UP000325796">
    <property type="component" value="Segment"/>
</dbReference>
<dbReference type="KEGG" id="vg:77930607"/>
<sequence>MTAPAIHPDAIDAALPDFDADVACESVPACDRSAVWRVRVHGFRPPYERCANHTLCLCNTHQSEQRDKIEAILRDGPFQCRGCGRVSRLVSDVLLSVVAL</sequence>
<protein>
    <submittedName>
        <fullName evidence="1">Uncharacterized protein</fullName>
    </submittedName>
</protein>
<gene>
    <name evidence="1" type="primary">49</name>
    <name evidence="1" type="ORF">SEA_SUERTE_49</name>
</gene>
<dbReference type="GeneID" id="77930607"/>
<proteinExistence type="predicted"/>
<dbReference type="RefSeq" id="YP_010654758.1">
    <property type="nucleotide sequence ID" value="NC_070815.1"/>
</dbReference>
<reference evidence="1 2" key="1">
    <citation type="submission" date="2019-09" db="EMBL/GenBank/DDBJ databases">
        <authorList>
            <person name="Scherer A.E."/>
            <person name="Alayouni A."/>
            <person name="Blackmon D.M."/>
            <person name="Cruz D.E."/>
            <person name="Esteban-Lopez J.D."/>
            <person name="Fernandez D.J."/>
            <person name="Hull S."/>
            <person name="Irizarry A."/>
            <person name="Lwin N."/>
            <person name="Perkins J."/>
            <person name="Pincus L.M."/>
            <person name="Prome N.A."/>
            <person name="Saeed S."/>
            <person name="Solares N."/>
            <person name="Zou W."/>
            <person name="Ball S.L."/>
            <person name="Garlena R.A."/>
            <person name="Russell D.A."/>
            <person name="Pope W.H."/>
            <person name="Jacobs-Sera D."/>
            <person name="Hatfull G.F."/>
        </authorList>
    </citation>
    <scope>NUCLEOTIDE SEQUENCE [LARGE SCALE GENOMIC DNA]</scope>
</reference>
<evidence type="ECO:0000313" key="1">
    <source>
        <dbReference type="EMBL" id="QFP97020.1"/>
    </source>
</evidence>
<evidence type="ECO:0000313" key="2">
    <source>
        <dbReference type="Proteomes" id="UP000325796"/>
    </source>
</evidence>
<name>A0A5P8DFT3_9CAUD</name>
<organism evidence="1 2">
    <name type="scientific">Gordonia phage Suerte</name>
    <dbReference type="NCBI Taxonomy" id="2652883"/>
    <lineage>
        <taxon>Viruses</taxon>
        <taxon>Duplodnaviria</taxon>
        <taxon>Heunggongvirae</taxon>
        <taxon>Uroviricota</taxon>
        <taxon>Caudoviricetes</taxon>
        <taxon>Beenievirus</taxon>
        <taxon>Beenievirus suerte</taxon>
    </lineage>
</organism>